<proteinExistence type="predicted"/>
<dbReference type="EMBL" id="JFYZ01000042">
    <property type="protein sequence ID" value="EZP74704.1"/>
    <property type="molecule type" value="Genomic_DNA"/>
</dbReference>
<dbReference type="eggNOG" id="COG0582">
    <property type="taxonomic scope" value="Bacteria"/>
</dbReference>
<name>A0A031JKT2_9SPHN</name>
<sequence>MSAWHDPDRTLVNIFLEKSQFRSGSRPTYRWFLRSFEDAARCHPAVDRQMLTAWLRDMEKRWRLRTLLNQVCIVDRFLDHLVEIGRIANNPIALLRSQYNVKQNKPIWRALASPNPDEALAALRRPVPFGSVLGDFMRDHVMLMRSRGYQYEAQAHWLLRFDRFLQVHPELAKKPLEAMLTSWAAAKPTGTVRISVCGRAVDHQAAMALMKRSPKITANCAFAMVHSRGGIFHSFSDRFKIR</sequence>
<comment type="caution">
    <text evidence="1">The sequence shown here is derived from an EMBL/GenBank/DDBJ whole genome shotgun (WGS) entry which is preliminary data.</text>
</comment>
<evidence type="ECO:0000313" key="2">
    <source>
        <dbReference type="Proteomes" id="UP000024329"/>
    </source>
</evidence>
<protein>
    <submittedName>
        <fullName evidence="1">Integrase/recombinase</fullName>
    </submittedName>
</protein>
<dbReference type="InterPro" id="IPR011010">
    <property type="entry name" value="DNA_brk_join_enz"/>
</dbReference>
<evidence type="ECO:0000313" key="1">
    <source>
        <dbReference type="EMBL" id="EZP74704.1"/>
    </source>
</evidence>
<reference evidence="1 2" key="1">
    <citation type="submission" date="2014-03" db="EMBL/GenBank/DDBJ databases">
        <title>Whole genome sequence of Novosphingobium resinovorum KF1.</title>
        <authorList>
            <person name="Gan H.M."/>
            <person name="Gan H.Y."/>
            <person name="Chew T.H."/>
            <person name="Savka M.A."/>
        </authorList>
    </citation>
    <scope>NUCLEOTIDE SEQUENCE [LARGE SCALE GENOMIC DNA]</scope>
    <source>
        <strain evidence="1 2">KF1</strain>
    </source>
</reference>
<dbReference type="SUPFAM" id="SSF56349">
    <property type="entry name" value="DNA breaking-rejoining enzymes"/>
    <property type="match status" value="1"/>
</dbReference>
<gene>
    <name evidence="1" type="ORF">BV97_04769</name>
</gene>
<dbReference type="GO" id="GO:0003677">
    <property type="term" value="F:DNA binding"/>
    <property type="evidence" value="ECO:0007669"/>
    <property type="project" value="InterPro"/>
</dbReference>
<dbReference type="AlphaFoldDB" id="A0A031JKT2"/>
<organism evidence="1 2">
    <name type="scientific">Novosphingobium resinovorum</name>
    <dbReference type="NCBI Taxonomy" id="158500"/>
    <lineage>
        <taxon>Bacteria</taxon>
        <taxon>Pseudomonadati</taxon>
        <taxon>Pseudomonadota</taxon>
        <taxon>Alphaproteobacteria</taxon>
        <taxon>Sphingomonadales</taxon>
        <taxon>Sphingomonadaceae</taxon>
        <taxon>Novosphingobium</taxon>
    </lineage>
</organism>
<accession>A0A031JKT2</accession>
<dbReference type="Proteomes" id="UP000024329">
    <property type="component" value="Unassembled WGS sequence"/>
</dbReference>